<dbReference type="AlphaFoldDB" id="A0A6I2MTD1"/>
<dbReference type="InterPro" id="IPR003423">
    <property type="entry name" value="OMP_efflux"/>
</dbReference>
<comment type="caution">
    <text evidence="3">The sequence shown here is derived from an EMBL/GenBank/DDBJ whole genome shotgun (WGS) entry which is preliminary data.</text>
</comment>
<dbReference type="Proteomes" id="UP000443153">
    <property type="component" value="Unassembled WGS sequence"/>
</dbReference>
<proteinExistence type="inferred from homology"/>
<gene>
    <name evidence="3" type="ORF">GJ691_18965</name>
</gene>
<comment type="similarity">
    <text evidence="1">Belongs to the outer membrane factor (OMF) (TC 1.B.17) family.</text>
</comment>
<dbReference type="Gene3D" id="1.20.1600.10">
    <property type="entry name" value="Outer membrane efflux proteins (OEP)"/>
    <property type="match status" value="1"/>
</dbReference>
<feature type="signal peptide" evidence="2">
    <location>
        <begin position="1"/>
        <end position="22"/>
    </location>
</feature>
<dbReference type="SUPFAM" id="SSF56954">
    <property type="entry name" value="Outer membrane efflux proteins (OEP)"/>
    <property type="match status" value="1"/>
</dbReference>
<feature type="chain" id="PRO_5026206972" evidence="2">
    <location>
        <begin position="23"/>
        <end position="435"/>
    </location>
</feature>
<name>A0A6I2MTD1_9FLAO</name>
<sequence length="435" mass="49696">MAKRFRFCGILATLVALNFTHAQETIYLDRTECETIFLEENLSLVAEKLNIPKAEAAVKQAKLWPNPNFTLDEVNFWATYRQTGGAETSPPLWDGFTGRDQQFAISVEQLVQTAGKRKKLVALEKVTVEMSVQYFEDLLRNLKLEFRNLLTDLQYNQAILEAHENLLSSISELTTAYERQLDAGNISKSQYARLRLQEIEIQKDLYELQVEANQIQKELNVLMHLDPGTNLVLSKKGFEREIDDSRLLLVDELIKKAREERPDAKLSLLEQDYSNKMYAYEKSQRAPDVTFSAGYDRNGSTMLDFVGFGISLDLPFFNRNQGNIKKAELEVEQSKIKAHQLNNQIGGEVQQALKDLGNALQLQSAVQNNQDLSLETLLPAYTKNLKNRNISLMEYLDFLDAYLENRATVFGASKEVNHKIEELNFSLGSELFVFD</sequence>
<protein>
    <submittedName>
        <fullName evidence="3">TolC family protein</fullName>
    </submittedName>
</protein>
<dbReference type="RefSeq" id="WP_154369857.1">
    <property type="nucleotide sequence ID" value="NZ_CANMYZ010000006.1"/>
</dbReference>
<dbReference type="PANTHER" id="PTHR30203:SF23">
    <property type="entry name" value="OUTER MEMBRANE EFFLUX PROTEIN"/>
    <property type="match status" value="1"/>
</dbReference>
<keyword evidence="2" id="KW-0732">Signal</keyword>
<organism evidence="3 4">
    <name type="scientific">Maribacter luteus</name>
    <dbReference type="NCBI Taxonomy" id="2594478"/>
    <lineage>
        <taxon>Bacteria</taxon>
        <taxon>Pseudomonadati</taxon>
        <taxon>Bacteroidota</taxon>
        <taxon>Flavobacteriia</taxon>
        <taxon>Flavobacteriales</taxon>
        <taxon>Flavobacteriaceae</taxon>
        <taxon>Maribacter</taxon>
    </lineage>
</organism>
<accession>A0A6I2MTD1</accession>
<keyword evidence="4" id="KW-1185">Reference proteome</keyword>
<reference evidence="3 4" key="1">
    <citation type="submission" date="2019-11" db="EMBL/GenBank/DDBJ databases">
        <title>Maribacter lutea sp. nov., a marine bacterium isolated from intertidal sand.</title>
        <authorList>
            <person name="Liu A."/>
        </authorList>
    </citation>
    <scope>NUCLEOTIDE SEQUENCE [LARGE SCALE GENOMIC DNA]</scope>
    <source>
        <strain evidence="3 4">RZ05</strain>
    </source>
</reference>
<dbReference type="InterPro" id="IPR010131">
    <property type="entry name" value="MdtP/NodT-like"/>
</dbReference>
<dbReference type="PANTHER" id="PTHR30203">
    <property type="entry name" value="OUTER MEMBRANE CATION EFFLUX PROTEIN"/>
    <property type="match status" value="1"/>
</dbReference>
<evidence type="ECO:0000256" key="2">
    <source>
        <dbReference type="SAM" id="SignalP"/>
    </source>
</evidence>
<evidence type="ECO:0000313" key="4">
    <source>
        <dbReference type="Proteomes" id="UP000443153"/>
    </source>
</evidence>
<evidence type="ECO:0000256" key="1">
    <source>
        <dbReference type="ARBA" id="ARBA00007613"/>
    </source>
</evidence>
<evidence type="ECO:0000313" key="3">
    <source>
        <dbReference type="EMBL" id="MRX66242.1"/>
    </source>
</evidence>
<dbReference type="GO" id="GO:0015562">
    <property type="term" value="F:efflux transmembrane transporter activity"/>
    <property type="evidence" value="ECO:0007669"/>
    <property type="project" value="InterPro"/>
</dbReference>
<dbReference type="OrthoDB" id="9791261at2"/>
<dbReference type="Pfam" id="PF02321">
    <property type="entry name" value="OEP"/>
    <property type="match status" value="1"/>
</dbReference>
<dbReference type="EMBL" id="WKJH01000030">
    <property type="protein sequence ID" value="MRX66242.1"/>
    <property type="molecule type" value="Genomic_DNA"/>
</dbReference>